<keyword evidence="2" id="KW-0808">Transferase</keyword>
<evidence type="ECO:0000259" key="5">
    <source>
        <dbReference type="SMART" id="SM01144"/>
    </source>
</evidence>
<keyword evidence="7" id="KW-1185">Reference proteome</keyword>
<dbReference type="InterPro" id="IPR039262">
    <property type="entry name" value="DTWD2/TAPT"/>
</dbReference>
<dbReference type="EMBL" id="CP102096">
    <property type="protein sequence ID" value="UUM30711.1"/>
    <property type="molecule type" value="Genomic_DNA"/>
</dbReference>
<protein>
    <recommendedName>
        <fullName evidence="1">tRNA-uridine aminocarboxypropyltransferase</fullName>
        <ecNumber evidence="1">2.5.1.25</ecNumber>
    </recommendedName>
</protein>
<dbReference type="PANTHER" id="PTHR21392">
    <property type="entry name" value="TRNA-URIDINE AMINOCARBOXYPROPYLTRANSFERASE 2"/>
    <property type="match status" value="1"/>
</dbReference>
<dbReference type="EC" id="2.5.1.25" evidence="1"/>
<sequence length="201" mass="22841">MESQTPCPGCGLSFNCVCQCIPKLDIDAHFALLMHENELSRDTNTGQWLLAAIPSSSRHIWQRKSPCSELMKLLDDPSVMPYLLFPGEESIAVSDAKRIALNTEKKKPLFLILDGTWQEAKKMLRKSAWLQTLPLVHINPSQNSVYQLRRNQSDGHLCTLEVGAEVIRELGDAEQADRLMQFFTHYMRVFQADKSGHPFQN</sequence>
<evidence type="ECO:0000313" key="7">
    <source>
        <dbReference type="Proteomes" id="UP001058602"/>
    </source>
</evidence>
<name>A0ABY5LID9_9VIBR</name>
<evidence type="ECO:0000256" key="1">
    <source>
        <dbReference type="ARBA" id="ARBA00012386"/>
    </source>
</evidence>
<evidence type="ECO:0000256" key="2">
    <source>
        <dbReference type="ARBA" id="ARBA00022679"/>
    </source>
</evidence>
<accession>A0ABY5LID9</accession>
<dbReference type="InterPro" id="IPR005636">
    <property type="entry name" value="DTW"/>
</dbReference>
<evidence type="ECO:0000256" key="3">
    <source>
        <dbReference type="ARBA" id="ARBA00022691"/>
    </source>
</evidence>
<gene>
    <name evidence="6" type="ORF">NP165_00550</name>
</gene>
<evidence type="ECO:0000313" key="6">
    <source>
        <dbReference type="EMBL" id="UUM30711.1"/>
    </source>
</evidence>
<keyword evidence="3" id="KW-0949">S-adenosyl-L-methionine</keyword>
<organism evidence="6 7">
    <name type="scientific">Vibrio japonicus</name>
    <dbReference type="NCBI Taxonomy" id="1824638"/>
    <lineage>
        <taxon>Bacteria</taxon>
        <taxon>Pseudomonadati</taxon>
        <taxon>Pseudomonadota</taxon>
        <taxon>Gammaproteobacteria</taxon>
        <taxon>Vibrionales</taxon>
        <taxon>Vibrionaceae</taxon>
        <taxon>Vibrio</taxon>
    </lineage>
</organism>
<proteinExistence type="predicted"/>
<reference evidence="6" key="1">
    <citation type="submission" date="2022-07" db="EMBL/GenBank/DDBJ databases">
        <title>Complete genome of Vibrio japonicus strain JCM 31412T and phylogenomic assessment of the Nereis clade of the genus Vibrio.</title>
        <authorList>
            <person name="Shlafstein M.D."/>
            <person name="Emsley S.A."/>
            <person name="Ushijima B."/>
            <person name="Videau P."/>
            <person name="Saw J.H."/>
        </authorList>
    </citation>
    <scope>NUCLEOTIDE SEQUENCE</scope>
    <source>
        <strain evidence="6">JCM 31412</strain>
    </source>
</reference>
<feature type="domain" description="DTW" evidence="5">
    <location>
        <begin position="3"/>
        <end position="195"/>
    </location>
</feature>
<dbReference type="PANTHER" id="PTHR21392:SF1">
    <property type="entry name" value="TRNA-URIDINE AMINOCARBOXYPROPYLTRANSFERASE"/>
    <property type="match status" value="1"/>
</dbReference>
<dbReference type="RefSeq" id="WP_257084451.1">
    <property type="nucleotide sequence ID" value="NZ_CP102096.1"/>
</dbReference>
<keyword evidence="4" id="KW-0819">tRNA processing</keyword>
<dbReference type="Pfam" id="PF03942">
    <property type="entry name" value="DTW"/>
    <property type="match status" value="1"/>
</dbReference>
<dbReference type="Proteomes" id="UP001058602">
    <property type="component" value="Chromosome 1"/>
</dbReference>
<evidence type="ECO:0000256" key="4">
    <source>
        <dbReference type="ARBA" id="ARBA00022694"/>
    </source>
</evidence>
<dbReference type="SMART" id="SM01144">
    <property type="entry name" value="DTW"/>
    <property type="match status" value="1"/>
</dbReference>